<name>A0A2P2NB68_RHIMU</name>
<protein>
    <submittedName>
        <fullName evidence="2">Uncharacterized protein</fullName>
    </submittedName>
</protein>
<keyword evidence="1" id="KW-1133">Transmembrane helix</keyword>
<organism evidence="2">
    <name type="scientific">Rhizophora mucronata</name>
    <name type="common">Asiatic mangrove</name>
    <dbReference type="NCBI Taxonomy" id="61149"/>
    <lineage>
        <taxon>Eukaryota</taxon>
        <taxon>Viridiplantae</taxon>
        <taxon>Streptophyta</taxon>
        <taxon>Embryophyta</taxon>
        <taxon>Tracheophyta</taxon>
        <taxon>Spermatophyta</taxon>
        <taxon>Magnoliopsida</taxon>
        <taxon>eudicotyledons</taxon>
        <taxon>Gunneridae</taxon>
        <taxon>Pentapetalae</taxon>
        <taxon>rosids</taxon>
        <taxon>fabids</taxon>
        <taxon>Malpighiales</taxon>
        <taxon>Rhizophoraceae</taxon>
        <taxon>Rhizophora</taxon>
    </lineage>
</organism>
<keyword evidence="1" id="KW-0812">Transmembrane</keyword>
<feature type="transmembrane region" description="Helical" evidence="1">
    <location>
        <begin position="6"/>
        <end position="26"/>
    </location>
</feature>
<accession>A0A2P2NB68</accession>
<dbReference type="AlphaFoldDB" id="A0A2P2NB68"/>
<reference evidence="2" key="1">
    <citation type="submission" date="2018-02" db="EMBL/GenBank/DDBJ databases">
        <title>Rhizophora mucronata_Transcriptome.</title>
        <authorList>
            <person name="Meera S.P."/>
            <person name="Sreeshan A."/>
            <person name="Augustine A."/>
        </authorList>
    </citation>
    <scope>NUCLEOTIDE SEQUENCE</scope>
    <source>
        <tissue evidence="2">Leaf</tissue>
    </source>
</reference>
<dbReference type="EMBL" id="GGEC01059242">
    <property type="protein sequence ID" value="MBX39726.1"/>
    <property type="molecule type" value="Transcribed_RNA"/>
</dbReference>
<evidence type="ECO:0000313" key="2">
    <source>
        <dbReference type="EMBL" id="MBX39726.1"/>
    </source>
</evidence>
<proteinExistence type="predicted"/>
<evidence type="ECO:0000256" key="1">
    <source>
        <dbReference type="SAM" id="Phobius"/>
    </source>
</evidence>
<sequence length="36" mass="4399">MHLNLIRRVVIVYLSNFIWMVLILMINKRDFPEVVL</sequence>
<keyword evidence="1" id="KW-0472">Membrane</keyword>